<comment type="caution">
    <text evidence="2">The sequence shown here is derived from an EMBL/GenBank/DDBJ whole genome shotgun (WGS) entry which is preliminary data.</text>
</comment>
<keyword evidence="3" id="KW-1185">Reference proteome</keyword>
<organism evidence="2 3">
    <name type="scientific">Reticulomyxa filosa</name>
    <dbReference type="NCBI Taxonomy" id="46433"/>
    <lineage>
        <taxon>Eukaryota</taxon>
        <taxon>Sar</taxon>
        <taxon>Rhizaria</taxon>
        <taxon>Retaria</taxon>
        <taxon>Foraminifera</taxon>
        <taxon>Monothalamids</taxon>
        <taxon>Reticulomyxidae</taxon>
        <taxon>Reticulomyxa</taxon>
    </lineage>
</organism>
<evidence type="ECO:0000313" key="3">
    <source>
        <dbReference type="Proteomes" id="UP000023152"/>
    </source>
</evidence>
<accession>X6LCE2</accession>
<dbReference type="EMBL" id="ASPP01043181">
    <property type="protein sequence ID" value="ETN99702.1"/>
    <property type="molecule type" value="Genomic_DNA"/>
</dbReference>
<dbReference type="Proteomes" id="UP000023152">
    <property type="component" value="Unassembled WGS sequence"/>
</dbReference>
<feature type="non-terminal residue" evidence="2">
    <location>
        <position position="90"/>
    </location>
</feature>
<evidence type="ECO:0000256" key="1">
    <source>
        <dbReference type="SAM" id="MobiDB-lite"/>
    </source>
</evidence>
<sequence>MSMKTTGKGKKRETVSPKSRPATEVKWLEEEYDEMVWEGKLDEIAEAIQQNTPFDLERLWNFFDTNQSGVIDSRKTLSKLVFSLFCVFVK</sequence>
<proteinExistence type="predicted"/>
<evidence type="ECO:0008006" key="4">
    <source>
        <dbReference type="Google" id="ProtNLM"/>
    </source>
</evidence>
<protein>
    <recommendedName>
        <fullName evidence="4">EF-hand domain-containing protein</fullName>
    </recommendedName>
</protein>
<reference evidence="2 3" key="1">
    <citation type="journal article" date="2013" name="Curr. Biol.">
        <title>The Genome of the Foraminiferan Reticulomyxa filosa.</title>
        <authorList>
            <person name="Glockner G."/>
            <person name="Hulsmann N."/>
            <person name="Schleicher M."/>
            <person name="Noegel A.A."/>
            <person name="Eichinger L."/>
            <person name="Gallinger C."/>
            <person name="Pawlowski J."/>
            <person name="Sierra R."/>
            <person name="Euteneuer U."/>
            <person name="Pillet L."/>
            <person name="Moustafa A."/>
            <person name="Platzer M."/>
            <person name="Groth M."/>
            <person name="Szafranski K."/>
            <person name="Schliwa M."/>
        </authorList>
    </citation>
    <scope>NUCLEOTIDE SEQUENCE [LARGE SCALE GENOMIC DNA]</scope>
</reference>
<name>X6LCE2_RETFI</name>
<feature type="region of interest" description="Disordered" evidence="1">
    <location>
        <begin position="1"/>
        <end position="22"/>
    </location>
</feature>
<gene>
    <name evidence="2" type="ORF">RFI_37768</name>
</gene>
<dbReference type="AlphaFoldDB" id="X6LCE2"/>
<evidence type="ECO:0000313" key="2">
    <source>
        <dbReference type="EMBL" id="ETN99702.1"/>
    </source>
</evidence>